<gene>
    <name evidence="1" type="ORF">S03H2_59124</name>
</gene>
<feature type="non-terminal residue" evidence="1">
    <location>
        <position position="1"/>
    </location>
</feature>
<proteinExistence type="predicted"/>
<dbReference type="InterPro" id="IPR036691">
    <property type="entry name" value="Endo/exonu/phosph_ase_sf"/>
</dbReference>
<dbReference type="Gene3D" id="2.60.40.10">
    <property type="entry name" value="Immunoglobulins"/>
    <property type="match status" value="1"/>
</dbReference>
<feature type="non-terminal residue" evidence="1">
    <location>
        <position position="247"/>
    </location>
</feature>
<name>X1IDP4_9ZZZZ</name>
<protein>
    <submittedName>
        <fullName evidence="1">Uncharacterized protein</fullName>
    </submittedName>
</protein>
<evidence type="ECO:0000313" key="1">
    <source>
        <dbReference type="EMBL" id="GAH79812.1"/>
    </source>
</evidence>
<comment type="caution">
    <text evidence="1">The sequence shown here is derived from an EMBL/GenBank/DDBJ whole genome shotgun (WGS) entry which is preliminary data.</text>
</comment>
<reference evidence="1" key="1">
    <citation type="journal article" date="2014" name="Front. Microbiol.">
        <title>High frequency of phylogenetically diverse reductive dehalogenase-homologous genes in deep subseafloor sedimentary metagenomes.</title>
        <authorList>
            <person name="Kawai M."/>
            <person name="Futagami T."/>
            <person name="Toyoda A."/>
            <person name="Takaki Y."/>
            <person name="Nishi S."/>
            <person name="Hori S."/>
            <person name="Arai W."/>
            <person name="Tsubouchi T."/>
            <person name="Morono Y."/>
            <person name="Uchiyama I."/>
            <person name="Ito T."/>
            <person name="Fujiyama A."/>
            <person name="Inagaki F."/>
            <person name="Takami H."/>
        </authorList>
    </citation>
    <scope>NUCLEOTIDE SEQUENCE</scope>
    <source>
        <strain evidence="1">Expedition CK06-06</strain>
    </source>
</reference>
<accession>X1IDP4</accession>
<dbReference type="EMBL" id="BARU01038000">
    <property type="protein sequence ID" value="GAH79812.1"/>
    <property type="molecule type" value="Genomic_DNA"/>
</dbReference>
<dbReference type="Gene3D" id="3.60.10.10">
    <property type="entry name" value="Endonuclease/exonuclease/phosphatase"/>
    <property type="match status" value="1"/>
</dbReference>
<dbReference type="AlphaFoldDB" id="X1IDP4"/>
<dbReference type="SUPFAM" id="SSF56219">
    <property type="entry name" value="DNase I-like"/>
    <property type="match status" value="1"/>
</dbReference>
<sequence>IPLVIIFSGESEPPTITKITPVSYEIVSGVTEISIEATDFGENPSGIGSYRIYIDDVLVTKESTYDWDTTQYDDGSIHTIYLKVYDKKRNVDEIKFTVTVDNTIDPPPTDVFKVLNYNIWESGKTSEHLDVIIEENPDIAVLVETGGLDDNNDRQLKVICNRVGGYYYEQAPFVGRTDQNVSAYTDGEGIISRYPILDFFQIDTWRTDAGPIVTLYRDFFDAVIDINGVVTHILGYHGKCCQPTVYT</sequence>
<dbReference type="InterPro" id="IPR013783">
    <property type="entry name" value="Ig-like_fold"/>
</dbReference>
<organism evidence="1">
    <name type="scientific">marine sediment metagenome</name>
    <dbReference type="NCBI Taxonomy" id="412755"/>
    <lineage>
        <taxon>unclassified sequences</taxon>
        <taxon>metagenomes</taxon>
        <taxon>ecological metagenomes</taxon>
    </lineage>
</organism>